<feature type="domain" description="C3H1-type" evidence="6">
    <location>
        <begin position="769"/>
        <end position="796"/>
    </location>
</feature>
<dbReference type="SUPFAM" id="SSF90229">
    <property type="entry name" value="CCCH zinc finger"/>
    <property type="match status" value="1"/>
</dbReference>
<evidence type="ECO:0000256" key="5">
    <source>
        <dbReference type="SAM" id="MobiDB-lite"/>
    </source>
</evidence>
<dbReference type="EMBL" id="JAVRRR010000603">
    <property type="protein sequence ID" value="KAK5141336.1"/>
    <property type="molecule type" value="Genomic_DNA"/>
</dbReference>
<dbReference type="Proteomes" id="UP001308179">
    <property type="component" value="Unassembled WGS sequence"/>
</dbReference>
<reference evidence="7 8" key="1">
    <citation type="submission" date="2023-08" db="EMBL/GenBank/DDBJ databases">
        <title>Black Yeasts Isolated from many extreme environments.</title>
        <authorList>
            <person name="Coleine C."/>
            <person name="Stajich J.E."/>
            <person name="Selbmann L."/>
        </authorList>
    </citation>
    <scope>NUCLEOTIDE SEQUENCE [LARGE SCALE GENOMIC DNA]</scope>
    <source>
        <strain evidence="7 8">CCFEE 5386</strain>
    </source>
</reference>
<comment type="caution">
    <text evidence="7">The sequence shown here is derived from an EMBL/GenBank/DDBJ whole genome shotgun (WGS) entry which is preliminary data.</text>
</comment>
<keyword evidence="3 4" id="KW-0862">Zinc</keyword>
<sequence length="798" mass="85957">MDQLPRSNDAYNNLFADSQPYHPYDSDFLNGNASTSQNPSWGLNTSGYEPNQLGAQGANHTTTQPGPGNQFNVNRALSHSPAPFGQNAFGVYPPQQSFQPYSWPQYDPALFPPGYGNQPQNPGTIAPHALQQSRSPAPAGNAYVGAGLLQSAVGQPRTSSASTPSNVHQNALIGAIPKGIDNGYMSTINCDQLVRATNSERMGNYLSVGRDAQEWPVNRTTTVPHGAILEKVHLDKVLPRYIKKGDAKTQFFAKRITANAAAAITATETVTPQVDKAAASTKTGHATSSSTKRPDPEPVAGIKRPASNAGEGGAIKKAATMGTKITGVATTAKPTGVVKRPATVNAVTKPAANVVSVVKTKQVTAKPSSFFSSLQSATKKPGTSIKAGIPAQAAGSTLADRKVAPPVTAAPTATFSFAETMAKLSMPKEEKPAATKLEKQLPSETAAEKAKRLRKEIRRKLHVSFKLGDELEQVRYFKHDPEEEIGHDDSQMRDVSDVGGEGRMLKLHAERMEVDEDDSEEADQKLVDFKEPSPVDFSVIDDDERARNYVQCGGKLELESAERAVREQYEANTLIVFYTDEKDIPPNPREPANPYDGEPTSTMKEFGASEEKFALRAKHRKAMRPQAFHAPQQPTFDLSALGHFVGHQHQGTPAQQVPNLDIQKLLDSLGPSLQQQQPQAPILGFPNLAPTQPPPMNQYQAPQQPGTQPIDLSAILAAIGGQPAAPQMTGAFGAPPVMGYQSQMQQPQMGGQYDGGNEGRSRHHGANSQYKTKVCKYWQEGKCAKGEACTYLHEEPGI</sequence>
<feature type="compositionally biased region" description="Polar residues" evidence="5">
    <location>
        <begin position="280"/>
        <end position="291"/>
    </location>
</feature>
<evidence type="ECO:0000256" key="3">
    <source>
        <dbReference type="ARBA" id="ARBA00022833"/>
    </source>
</evidence>
<feature type="zinc finger region" description="C3H1-type" evidence="4">
    <location>
        <begin position="769"/>
        <end position="796"/>
    </location>
</feature>
<accession>A0ABR0L015</accession>
<feature type="compositionally biased region" description="Polar residues" evidence="5">
    <location>
        <begin position="58"/>
        <end position="77"/>
    </location>
</feature>
<evidence type="ECO:0000313" key="8">
    <source>
        <dbReference type="Proteomes" id="UP001308179"/>
    </source>
</evidence>
<proteinExistence type="predicted"/>
<organism evidence="7 8">
    <name type="scientific">Rachicladosporium monterosium</name>
    <dbReference type="NCBI Taxonomy" id="1507873"/>
    <lineage>
        <taxon>Eukaryota</taxon>
        <taxon>Fungi</taxon>
        <taxon>Dikarya</taxon>
        <taxon>Ascomycota</taxon>
        <taxon>Pezizomycotina</taxon>
        <taxon>Dothideomycetes</taxon>
        <taxon>Dothideomycetidae</taxon>
        <taxon>Cladosporiales</taxon>
        <taxon>Cladosporiaceae</taxon>
        <taxon>Rachicladosporium</taxon>
    </lineage>
</organism>
<feature type="compositionally biased region" description="Low complexity" evidence="5">
    <location>
        <begin position="112"/>
        <end position="123"/>
    </location>
</feature>
<keyword evidence="8" id="KW-1185">Reference proteome</keyword>
<dbReference type="Gene3D" id="4.10.1000.10">
    <property type="entry name" value="Zinc finger, CCCH-type"/>
    <property type="match status" value="1"/>
</dbReference>
<feature type="region of interest" description="Disordered" evidence="5">
    <location>
        <begin position="109"/>
        <end position="142"/>
    </location>
</feature>
<evidence type="ECO:0000313" key="7">
    <source>
        <dbReference type="EMBL" id="KAK5141336.1"/>
    </source>
</evidence>
<feature type="compositionally biased region" description="Polar residues" evidence="5">
    <location>
        <begin position="29"/>
        <end position="49"/>
    </location>
</feature>
<dbReference type="PROSITE" id="PS50103">
    <property type="entry name" value="ZF_C3H1"/>
    <property type="match status" value="1"/>
</dbReference>
<protein>
    <recommendedName>
        <fullName evidence="6">C3H1-type domain-containing protein</fullName>
    </recommendedName>
</protein>
<gene>
    <name evidence="7" type="ORF">LTR32_006079</name>
</gene>
<evidence type="ECO:0000256" key="4">
    <source>
        <dbReference type="PROSITE-ProRule" id="PRU00723"/>
    </source>
</evidence>
<feature type="region of interest" description="Disordered" evidence="5">
    <location>
        <begin position="273"/>
        <end position="313"/>
    </location>
</feature>
<evidence type="ECO:0000259" key="6">
    <source>
        <dbReference type="PROSITE" id="PS50103"/>
    </source>
</evidence>
<keyword evidence="2 4" id="KW-0863">Zinc-finger</keyword>
<dbReference type="InterPro" id="IPR000571">
    <property type="entry name" value="Znf_CCCH"/>
</dbReference>
<evidence type="ECO:0000256" key="2">
    <source>
        <dbReference type="ARBA" id="ARBA00022771"/>
    </source>
</evidence>
<feature type="compositionally biased region" description="Polar residues" evidence="5">
    <location>
        <begin position="1"/>
        <end position="11"/>
    </location>
</feature>
<evidence type="ECO:0000256" key="1">
    <source>
        <dbReference type="ARBA" id="ARBA00022723"/>
    </source>
</evidence>
<feature type="region of interest" description="Disordered" evidence="5">
    <location>
        <begin position="1"/>
        <end position="80"/>
    </location>
</feature>
<dbReference type="InterPro" id="IPR036855">
    <property type="entry name" value="Znf_CCCH_sf"/>
</dbReference>
<keyword evidence="1 4" id="KW-0479">Metal-binding</keyword>
<name>A0ABR0L015_9PEZI</name>
<feature type="region of interest" description="Disordered" evidence="5">
    <location>
        <begin position="746"/>
        <end position="766"/>
    </location>
</feature>
<dbReference type="SMART" id="SM00356">
    <property type="entry name" value="ZnF_C3H1"/>
    <property type="match status" value="1"/>
</dbReference>
<dbReference type="Pfam" id="PF18345">
    <property type="entry name" value="zf_CCCH_4"/>
    <property type="match status" value="1"/>
</dbReference>